<dbReference type="Pfam" id="PF03472">
    <property type="entry name" value="Autoind_bind"/>
    <property type="match status" value="1"/>
</dbReference>
<dbReference type="Pfam" id="PF00196">
    <property type="entry name" value="GerE"/>
    <property type="match status" value="1"/>
</dbReference>
<dbReference type="SUPFAM" id="SSF75516">
    <property type="entry name" value="Pheromone-binding domain of LuxR-like quorum-sensing transcription factors"/>
    <property type="match status" value="1"/>
</dbReference>
<reference evidence="5" key="1">
    <citation type="submission" date="2016-12" db="EMBL/GenBank/DDBJ databases">
        <authorList>
            <person name="Moulin L."/>
        </authorList>
    </citation>
    <scope>NUCLEOTIDE SEQUENCE [LARGE SCALE GENOMIC DNA]</scope>
    <source>
        <strain evidence="5">STM 7183</strain>
    </source>
</reference>
<name>A0A1N7STZ5_9BURK</name>
<dbReference type="Gene3D" id="1.10.10.10">
    <property type="entry name" value="Winged helix-like DNA-binding domain superfamily/Winged helix DNA-binding domain"/>
    <property type="match status" value="1"/>
</dbReference>
<dbReference type="Gene3D" id="3.30.450.80">
    <property type="entry name" value="Transcription factor LuxR-like, autoinducer-binding domain"/>
    <property type="match status" value="1"/>
</dbReference>
<dbReference type="InterPro" id="IPR036388">
    <property type="entry name" value="WH-like_DNA-bd_sf"/>
</dbReference>
<dbReference type="PANTHER" id="PTHR44688:SF16">
    <property type="entry name" value="DNA-BINDING TRANSCRIPTIONAL ACTIVATOR DEVR_DOSR"/>
    <property type="match status" value="1"/>
</dbReference>
<evidence type="ECO:0000259" key="4">
    <source>
        <dbReference type="SMART" id="SM00421"/>
    </source>
</evidence>
<gene>
    <name evidence="5" type="ORF">BN2476_940033</name>
</gene>
<proteinExistence type="predicted"/>
<dbReference type="Proteomes" id="UP000195569">
    <property type="component" value="Unassembled WGS sequence"/>
</dbReference>
<evidence type="ECO:0000313" key="5">
    <source>
        <dbReference type="EMBL" id="SIT50788.1"/>
    </source>
</evidence>
<comment type="caution">
    <text evidence="5">The sequence shown here is derived from an EMBL/GenBank/DDBJ whole genome shotgun (WGS) entry which is preliminary data.</text>
</comment>
<accession>A0A1N7STZ5</accession>
<keyword evidence="1" id="KW-0805">Transcription regulation</keyword>
<dbReference type="GO" id="GO:0003677">
    <property type="term" value="F:DNA binding"/>
    <property type="evidence" value="ECO:0007669"/>
    <property type="project" value="UniProtKB-KW"/>
</dbReference>
<dbReference type="GO" id="GO:0006355">
    <property type="term" value="P:regulation of DNA-templated transcription"/>
    <property type="evidence" value="ECO:0007669"/>
    <property type="project" value="InterPro"/>
</dbReference>
<dbReference type="EMBL" id="CYGY02000094">
    <property type="protein sequence ID" value="SIT50788.1"/>
    <property type="molecule type" value="Genomic_DNA"/>
</dbReference>
<evidence type="ECO:0000256" key="3">
    <source>
        <dbReference type="ARBA" id="ARBA00023163"/>
    </source>
</evidence>
<dbReference type="PANTHER" id="PTHR44688">
    <property type="entry name" value="DNA-BINDING TRANSCRIPTIONAL ACTIVATOR DEVR_DOSR"/>
    <property type="match status" value="1"/>
</dbReference>
<organism evidence="5 6">
    <name type="scientific">Paraburkholderia piptadeniae</name>
    <dbReference type="NCBI Taxonomy" id="1701573"/>
    <lineage>
        <taxon>Bacteria</taxon>
        <taxon>Pseudomonadati</taxon>
        <taxon>Pseudomonadota</taxon>
        <taxon>Betaproteobacteria</taxon>
        <taxon>Burkholderiales</taxon>
        <taxon>Burkholderiaceae</taxon>
        <taxon>Paraburkholderia</taxon>
    </lineage>
</organism>
<dbReference type="InterPro" id="IPR005143">
    <property type="entry name" value="TF_LuxR_autoind-bd_dom"/>
</dbReference>
<keyword evidence="3" id="KW-0804">Transcription</keyword>
<dbReference type="AlphaFoldDB" id="A0A1N7STZ5"/>
<evidence type="ECO:0000313" key="6">
    <source>
        <dbReference type="Proteomes" id="UP000195569"/>
    </source>
</evidence>
<dbReference type="InterPro" id="IPR000792">
    <property type="entry name" value="Tscrpt_reg_LuxR_C"/>
</dbReference>
<dbReference type="SMART" id="SM00421">
    <property type="entry name" value="HTH_LUXR"/>
    <property type="match status" value="1"/>
</dbReference>
<dbReference type="InterPro" id="IPR036693">
    <property type="entry name" value="TF_LuxR_autoind-bd_dom_sf"/>
</dbReference>
<sequence>MKNPGTTMEFRFTEAPSSRILHEASYRVFDERVDFCLALDKICVLVRRLVRQDGATFSQVLEAESESLFELATADLYEQRLESCYSILSRKCEAAAADADRSTPQVIDPGDAIDSLNGCVGEGELLARVRAIVHRLGATQFTYQWLRFDGVSPTSGDLVEARYLVGCRPAWMQQYIARLWYMNDPYVTYARTNIAPALKSHVAVHRADHWLYAEAQAHGFSNTLVAPVHHHGHGMIGLLQVGNDIGGIDGERLLWGHRRHFRALSSELLDWYTEQVRRQAVSEFQLTESETGVLRTLRDGGQAKHIADQLSVSIHTVYKSVFPSINKKLGAGRITEAVQIAGGYGLLD</sequence>
<protein>
    <recommendedName>
        <fullName evidence="4">HTH luxR-type domain-containing protein</fullName>
    </recommendedName>
</protein>
<evidence type="ECO:0000256" key="2">
    <source>
        <dbReference type="ARBA" id="ARBA00023125"/>
    </source>
</evidence>
<feature type="domain" description="HTH luxR-type" evidence="4">
    <location>
        <begin position="283"/>
        <end position="341"/>
    </location>
</feature>
<dbReference type="InterPro" id="IPR016032">
    <property type="entry name" value="Sig_transdc_resp-reg_C-effctor"/>
</dbReference>
<dbReference type="SUPFAM" id="SSF46894">
    <property type="entry name" value="C-terminal effector domain of the bipartite response regulators"/>
    <property type="match status" value="1"/>
</dbReference>
<keyword evidence="2" id="KW-0238">DNA-binding</keyword>
<keyword evidence="6" id="KW-1185">Reference proteome</keyword>
<evidence type="ECO:0000256" key="1">
    <source>
        <dbReference type="ARBA" id="ARBA00023015"/>
    </source>
</evidence>